<name>A0ABS4PT86_9PSEU</name>
<protein>
    <recommendedName>
        <fullName evidence="4">Peptidase inhibitor family I36</fullName>
    </recommendedName>
</protein>
<evidence type="ECO:0000313" key="3">
    <source>
        <dbReference type="Proteomes" id="UP000741013"/>
    </source>
</evidence>
<proteinExistence type="predicted"/>
<comment type="caution">
    <text evidence="2">The sequence shown here is derived from an EMBL/GenBank/DDBJ whole genome shotgun (WGS) entry which is preliminary data.</text>
</comment>
<accession>A0ABS4PT86</accession>
<evidence type="ECO:0000313" key="2">
    <source>
        <dbReference type="EMBL" id="MBP2182647.1"/>
    </source>
</evidence>
<gene>
    <name evidence="2" type="ORF">JOM49_004173</name>
</gene>
<keyword evidence="3" id="KW-1185">Reference proteome</keyword>
<dbReference type="RefSeq" id="WP_209665926.1">
    <property type="nucleotide sequence ID" value="NZ_JAGGMS010000001.1"/>
</dbReference>
<dbReference type="Proteomes" id="UP000741013">
    <property type="component" value="Unassembled WGS sequence"/>
</dbReference>
<evidence type="ECO:0008006" key="4">
    <source>
        <dbReference type="Google" id="ProtNLM"/>
    </source>
</evidence>
<feature type="signal peptide" evidence="1">
    <location>
        <begin position="1"/>
        <end position="27"/>
    </location>
</feature>
<organism evidence="2 3">
    <name type="scientific">Amycolatopsis magusensis</name>
    <dbReference type="NCBI Taxonomy" id="882444"/>
    <lineage>
        <taxon>Bacteria</taxon>
        <taxon>Bacillati</taxon>
        <taxon>Actinomycetota</taxon>
        <taxon>Actinomycetes</taxon>
        <taxon>Pseudonocardiales</taxon>
        <taxon>Pseudonocardiaceae</taxon>
        <taxon>Amycolatopsis</taxon>
    </lineage>
</organism>
<feature type="chain" id="PRO_5045088834" description="Peptidase inhibitor family I36" evidence="1">
    <location>
        <begin position="28"/>
        <end position="118"/>
    </location>
</feature>
<reference evidence="2 3" key="1">
    <citation type="submission" date="2021-03" db="EMBL/GenBank/DDBJ databases">
        <title>Sequencing the genomes of 1000 actinobacteria strains.</title>
        <authorList>
            <person name="Klenk H.-P."/>
        </authorList>
    </citation>
    <scope>NUCLEOTIDE SEQUENCE [LARGE SCALE GENOMIC DNA]</scope>
    <source>
        <strain evidence="2 3">DSM 45510</strain>
    </source>
</reference>
<sequence>MKKSLALGAVAGALLTTAMTGAGTAGAAPLPRTCAWETSCHLGIGAPGGWVNISVDAIAGIDETFGWTLSPSVGCSGYATVNAPPSNLGCNLSDGRSYSIIAWSPNNHYHAWDLSWNY</sequence>
<keyword evidence="1" id="KW-0732">Signal</keyword>
<dbReference type="EMBL" id="JAGGMS010000001">
    <property type="protein sequence ID" value="MBP2182647.1"/>
    <property type="molecule type" value="Genomic_DNA"/>
</dbReference>
<evidence type="ECO:0000256" key="1">
    <source>
        <dbReference type="SAM" id="SignalP"/>
    </source>
</evidence>